<sequence length="235" mass="27301">MPKNYIPSNISKMNQSKIEGCDQKMYGKYAVNSEKKTASKTRTINECKEKCTRRPSLIPKLFRSNQYYKTSYSSRNSSHISSPKAEFIDRRPQLQKSKEKDHAPTLTKILTLEEELKKTIKICNKKHRFSSVTKTSPTYCDRDNPMQTINKIKILFNNIKQIKNTATLLADNIDFREQKKYIQNLIRCFGEIQGIVQTDAEINSNKTDLDNDFNMLVILEVIREIIDSVHDTEKP</sequence>
<dbReference type="Proteomes" id="UP001153712">
    <property type="component" value="Chromosome 1"/>
</dbReference>
<reference evidence="1" key="1">
    <citation type="submission" date="2022-01" db="EMBL/GenBank/DDBJ databases">
        <authorList>
            <person name="King R."/>
        </authorList>
    </citation>
    <scope>NUCLEOTIDE SEQUENCE</scope>
</reference>
<protein>
    <submittedName>
        <fullName evidence="1">Uncharacterized protein</fullName>
    </submittedName>
</protein>
<evidence type="ECO:0000313" key="2">
    <source>
        <dbReference type="Proteomes" id="UP001153712"/>
    </source>
</evidence>
<keyword evidence="2" id="KW-1185">Reference proteome</keyword>
<dbReference type="EMBL" id="OU900094">
    <property type="protein sequence ID" value="CAH1137981.1"/>
    <property type="molecule type" value="Genomic_DNA"/>
</dbReference>
<name>A0A9P0GL10_PHYSR</name>
<organism evidence="1 2">
    <name type="scientific">Phyllotreta striolata</name>
    <name type="common">Striped flea beetle</name>
    <name type="synonym">Crioceris striolata</name>
    <dbReference type="NCBI Taxonomy" id="444603"/>
    <lineage>
        <taxon>Eukaryota</taxon>
        <taxon>Metazoa</taxon>
        <taxon>Ecdysozoa</taxon>
        <taxon>Arthropoda</taxon>
        <taxon>Hexapoda</taxon>
        <taxon>Insecta</taxon>
        <taxon>Pterygota</taxon>
        <taxon>Neoptera</taxon>
        <taxon>Endopterygota</taxon>
        <taxon>Coleoptera</taxon>
        <taxon>Polyphaga</taxon>
        <taxon>Cucujiformia</taxon>
        <taxon>Chrysomeloidea</taxon>
        <taxon>Chrysomelidae</taxon>
        <taxon>Galerucinae</taxon>
        <taxon>Alticini</taxon>
        <taxon>Phyllotreta</taxon>
    </lineage>
</organism>
<gene>
    <name evidence="1" type="ORF">PHYEVI_LOCUS153</name>
</gene>
<accession>A0A9P0GL10</accession>
<proteinExistence type="predicted"/>
<evidence type="ECO:0000313" key="1">
    <source>
        <dbReference type="EMBL" id="CAH1137981.1"/>
    </source>
</evidence>
<dbReference type="AlphaFoldDB" id="A0A9P0GL10"/>